<dbReference type="AlphaFoldDB" id="A0A7Z0KAN7"/>
<dbReference type="RefSeq" id="WP_179540372.1">
    <property type="nucleotide sequence ID" value="NZ_BAAALL010000010.1"/>
</dbReference>
<evidence type="ECO:0000256" key="1">
    <source>
        <dbReference type="SAM" id="MobiDB-lite"/>
    </source>
</evidence>
<feature type="compositionally biased region" description="Acidic residues" evidence="1">
    <location>
        <begin position="39"/>
        <end position="71"/>
    </location>
</feature>
<gene>
    <name evidence="2" type="ORF">HNR09_000218</name>
</gene>
<dbReference type="PROSITE" id="PS51257">
    <property type="entry name" value="PROKAR_LIPOPROTEIN"/>
    <property type="match status" value="1"/>
</dbReference>
<protein>
    <submittedName>
        <fullName evidence="2">Uncharacterized protein</fullName>
    </submittedName>
</protein>
<organism evidence="2 3">
    <name type="scientific">Nesterenkonia xinjiangensis</name>
    <dbReference type="NCBI Taxonomy" id="225327"/>
    <lineage>
        <taxon>Bacteria</taxon>
        <taxon>Bacillati</taxon>
        <taxon>Actinomycetota</taxon>
        <taxon>Actinomycetes</taxon>
        <taxon>Micrococcales</taxon>
        <taxon>Micrococcaceae</taxon>
        <taxon>Nesterenkonia</taxon>
    </lineage>
</organism>
<reference evidence="2 3" key="1">
    <citation type="submission" date="2020-07" db="EMBL/GenBank/DDBJ databases">
        <title>Sequencing the genomes of 1000 actinobacteria strains.</title>
        <authorList>
            <person name="Klenk H.-P."/>
        </authorList>
    </citation>
    <scope>NUCLEOTIDE SEQUENCE [LARGE SCALE GENOMIC DNA]</scope>
    <source>
        <strain evidence="2 3">DSM 15475</strain>
    </source>
</reference>
<keyword evidence="3" id="KW-1185">Reference proteome</keyword>
<evidence type="ECO:0000313" key="3">
    <source>
        <dbReference type="Proteomes" id="UP000535437"/>
    </source>
</evidence>
<proteinExistence type="predicted"/>
<feature type="region of interest" description="Disordered" evidence="1">
    <location>
        <begin position="24"/>
        <end position="71"/>
    </location>
</feature>
<evidence type="ECO:0000313" key="2">
    <source>
        <dbReference type="EMBL" id="NYJ76807.1"/>
    </source>
</evidence>
<name>A0A7Z0KAN7_9MICC</name>
<sequence length="229" mass="24282">MNIRPALTTLSIAGLLALTGCGLLDGDGDDATPDANPEPAEDTEGEAEGGADDTAEEPSEDPEDPEGAGEDMSLDIADAQYTVTYPIQGDAAEGEITMGLHSLEVDDQGMLLTVSFIPEYEDENAVHRFRTLHGHDAGSVLLPVINDRQNFTAYHVPRQTSNQFAQGGGWLSGAFGQGAWASAIGDVEVQSGEQVTHWAYFPAPVDDVDIVDVAVIPGVQEFEGVEIQR</sequence>
<accession>A0A7Z0KAN7</accession>
<dbReference type="Proteomes" id="UP000535437">
    <property type="component" value="Unassembled WGS sequence"/>
</dbReference>
<dbReference type="EMBL" id="JACCFY010000001">
    <property type="protein sequence ID" value="NYJ76807.1"/>
    <property type="molecule type" value="Genomic_DNA"/>
</dbReference>
<comment type="caution">
    <text evidence="2">The sequence shown here is derived from an EMBL/GenBank/DDBJ whole genome shotgun (WGS) entry which is preliminary data.</text>
</comment>